<dbReference type="AlphaFoldDB" id="X1CR34"/>
<proteinExistence type="predicted"/>
<sequence length="91" mass="10284">MRVFSAGTDGVSTCPTEPSEITVEERIADVERQISIAEKTIQAHGELIAEQEDQIYGKCLAEQEERKQKLEQELQDLQSRDPKEPWLKGGN</sequence>
<evidence type="ECO:0000313" key="1">
    <source>
        <dbReference type="EMBL" id="GAG98528.1"/>
    </source>
</evidence>
<comment type="caution">
    <text evidence="1">The sequence shown here is derived from an EMBL/GenBank/DDBJ whole genome shotgun (WGS) entry which is preliminary data.</text>
</comment>
<protein>
    <submittedName>
        <fullName evidence="1">Uncharacterized protein</fullName>
    </submittedName>
</protein>
<dbReference type="EMBL" id="BART01023933">
    <property type="protein sequence ID" value="GAG98528.1"/>
    <property type="molecule type" value="Genomic_DNA"/>
</dbReference>
<accession>X1CR34</accession>
<organism evidence="1">
    <name type="scientific">marine sediment metagenome</name>
    <dbReference type="NCBI Taxonomy" id="412755"/>
    <lineage>
        <taxon>unclassified sequences</taxon>
        <taxon>metagenomes</taxon>
        <taxon>ecological metagenomes</taxon>
    </lineage>
</organism>
<gene>
    <name evidence="1" type="ORF">S01H4_43389</name>
</gene>
<name>X1CR34_9ZZZZ</name>
<reference evidence="1" key="1">
    <citation type="journal article" date="2014" name="Front. Microbiol.">
        <title>High frequency of phylogenetically diverse reductive dehalogenase-homologous genes in deep subseafloor sedimentary metagenomes.</title>
        <authorList>
            <person name="Kawai M."/>
            <person name="Futagami T."/>
            <person name="Toyoda A."/>
            <person name="Takaki Y."/>
            <person name="Nishi S."/>
            <person name="Hori S."/>
            <person name="Arai W."/>
            <person name="Tsubouchi T."/>
            <person name="Morono Y."/>
            <person name="Uchiyama I."/>
            <person name="Ito T."/>
            <person name="Fujiyama A."/>
            <person name="Inagaki F."/>
            <person name="Takami H."/>
        </authorList>
    </citation>
    <scope>NUCLEOTIDE SEQUENCE</scope>
    <source>
        <strain evidence="1">Expedition CK06-06</strain>
    </source>
</reference>